<evidence type="ECO:0000259" key="4">
    <source>
        <dbReference type="PROSITE" id="PS50893"/>
    </source>
</evidence>
<dbReference type="PROSITE" id="PS00211">
    <property type="entry name" value="ABC_TRANSPORTER_1"/>
    <property type="match status" value="1"/>
</dbReference>
<dbReference type="InterPro" id="IPR017871">
    <property type="entry name" value="ABC_transporter-like_CS"/>
</dbReference>
<evidence type="ECO:0000256" key="1">
    <source>
        <dbReference type="ARBA" id="ARBA00022448"/>
    </source>
</evidence>
<dbReference type="InterPro" id="IPR003439">
    <property type="entry name" value="ABC_transporter-like_ATP-bd"/>
</dbReference>
<dbReference type="RefSeq" id="WP_377042769.1">
    <property type="nucleotide sequence ID" value="NZ_JBHLUN010000002.1"/>
</dbReference>
<comment type="caution">
    <text evidence="5">The sequence shown here is derived from an EMBL/GenBank/DDBJ whole genome shotgun (WGS) entry which is preliminary data.</text>
</comment>
<evidence type="ECO:0000313" key="5">
    <source>
        <dbReference type="EMBL" id="MFC0407078.1"/>
    </source>
</evidence>
<dbReference type="PANTHER" id="PTHR42781:SF4">
    <property type="entry name" value="SPERMIDINE_PUTRESCINE IMPORT ATP-BINDING PROTEIN POTA"/>
    <property type="match status" value="1"/>
</dbReference>
<protein>
    <submittedName>
        <fullName evidence="5">ABC transporter ATP-binding protein</fullName>
    </submittedName>
</protein>
<evidence type="ECO:0000256" key="3">
    <source>
        <dbReference type="ARBA" id="ARBA00022840"/>
    </source>
</evidence>
<reference evidence="5 6" key="1">
    <citation type="submission" date="2024-09" db="EMBL/GenBank/DDBJ databases">
        <authorList>
            <person name="Sun Q."/>
            <person name="Mori K."/>
        </authorList>
    </citation>
    <scope>NUCLEOTIDE SEQUENCE [LARGE SCALE GENOMIC DNA]</scope>
    <source>
        <strain evidence="5 6">TBRC 5777</strain>
    </source>
</reference>
<organism evidence="5 6">
    <name type="scientific">Roseomonas elaeocarpi</name>
    <dbReference type="NCBI Taxonomy" id="907779"/>
    <lineage>
        <taxon>Bacteria</taxon>
        <taxon>Pseudomonadati</taxon>
        <taxon>Pseudomonadota</taxon>
        <taxon>Alphaproteobacteria</taxon>
        <taxon>Acetobacterales</taxon>
        <taxon>Roseomonadaceae</taxon>
        <taxon>Roseomonas</taxon>
    </lineage>
</organism>
<dbReference type="InterPro" id="IPR003593">
    <property type="entry name" value="AAA+_ATPase"/>
</dbReference>
<dbReference type="SMART" id="SM00382">
    <property type="entry name" value="AAA"/>
    <property type="match status" value="1"/>
</dbReference>
<dbReference type="Pfam" id="PF00005">
    <property type="entry name" value="ABC_tran"/>
    <property type="match status" value="1"/>
</dbReference>
<dbReference type="PANTHER" id="PTHR42781">
    <property type="entry name" value="SPERMIDINE/PUTRESCINE IMPORT ATP-BINDING PROTEIN POTA"/>
    <property type="match status" value="1"/>
</dbReference>
<dbReference type="InterPro" id="IPR008995">
    <property type="entry name" value="Mo/tungstate-bd_C_term_dom"/>
</dbReference>
<proteinExistence type="predicted"/>
<evidence type="ECO:0000256" key="2">
    <source>
        <dbReference type="ARBA" id="ARBA00022741"/>
    </source>
</evidence>
<dbReference type="SUPFAM" id="SSF50331">
    <property type="entry name" value="MOP-like"/>
    <property type="match status" value="1"/>
</dbReference>
<dbReference type="SUPFAM" id="SSF52540">
    <property type="entry name" value="P-loop containing nucleoside triphosphate hydrolases"/>
    <property type="match status" value="1"/>
</dbReference>
<keyword evidence="6" id="KW-1185">Reference proteome</keyword>
<keyword evidence="3 5" id="KW-0067">ATP-binding</keyword>
<feature type="domain" description="ABC transporter" evidence="4">
    <location>
        <begin position="4"/>
        <end position="240"/>
    </location>
</feature>
<keyword evidence="1" id="KW-0813">Transport</keyword>
<dbReference type="PROSITE" id="PS50893">
    <property type="entry name" value="ABC_TRANSPORTER_2"/>
    <property type="match status" value="1"/>
</dbReference>
<dbReference type="EMBL" id="JBHLUN010000002">
    <property type="protein sequence ID" value="MFC0407078.1"/>
    <property type="molecule type" value="Genomic_DNA"/>
</dbReference>
<gene>
    <name evidence="5" type="ORF">ACFFGY_02375</name>
</gene>
<dbReference type="InterPro" id="IPR050093">
    <property type="entry name" value="ABC_SmlMolc_Importer"/>
</dbReference>
<dbReference type="GO" id="GO:0005524">
    <property type="term" value="F:ATP binding"/>
    <property type="evidence" value="ECO:0007669"/>
    <property type="project" value="UniProtKB-KW"/>
</dbReference>
<sequence>MKPVEIAALRKSYGPVTAVHRVDLRVEAGEMVTLLGPSGCGKTTTLNMIAGFEVPDSGTIRIGGRTVSDPAAGVSVPTSQRNLGMVFQSYGLWPHMTVAENVAYGLRLRRVGKDERRRRVEEALRLVRLTPLAGRYPGQLSGGQQQRVSFARALVYEPDVLLLDEPLSNLDAALREEMRIELKELQEKTGLTTVFVTHDQMEAMTMSDRIVVMNAGAVVQTGTPAEIYERPASRFVAGFIGTTNLIEAEVVGSHADGVDLRASGRSLRCAHDAAVSGPVLLSVRPQDWQMAPSAPVDVPNLFESRVEKLLYTGGAHEIWARSGEHRFRLHSFSAEGLHPGATLYHWVAPDRIRLLAA</sequence>
<evidence type="ECO:0000313" key="6">
    <source>
        <dbReference type="Proteomes" id="UP001589865"/>
    </source>
</evidence>
<name>A0ABV6JMZ5_9PROT</name>
<dbReference type="Proteomes" id="UP001589865">
    <property type="component" value="Unassembled WGS sequence"/>
</dbReference>
<dbReference type="Gene3D" id="2.40.50.100">
    <property type="match status" value="1"/>
</dbReference>
<dbReference type="Gene3D" id="3.40.50.300">
    <property type="entry name" value="P-loop containing nucleotide triphosphate hydrolases"/>
    <property type="match status" value="1"/>
</dbReference>
<dbReference type="InterPro" id="IPR027417">
    <property type="entry name" value="P-loop_NTPase"/>
</dbReference>
<accession>A0ABV6JMZ5</accession>
<keyword evidence="2" id="KW-0547">Nucleotide-binding</keyword>